<reference evidence="2 3" key="1">
    <citation type="submission" date="2017-01" db="EMBL/GenBank/DDBJ databases">
        <authorList>
            <person name="Mah S.A."/>
            <person name="Swanson W.J."/>
            <person name="Moy G.W."/>
            <person name="Vacquier V.D."/>
        </authorList>
    </citation>
    <scope>NUCLEOTIDE SEQUENCE [LARGE SCALE GENOMIC DNA]</scope>
    <source>
        <strain evidence="2 3">M9</strain>
    </source>
</reference>
<evidence type="ECO:0000259" key="1">
    <source>
        <dbReference type="Pfam" id="PF02538"/>
    </source>
</evidence>
<evidence type="ECO:0000313" key="3">
    <source>
        <dbReference type="Proteomes" id="UP000223759"/>
    </source>
</evidence>
<dbReference type="RefSeq" id="WP_076755715.1">
    <property type="nucleotide sequence ID" value="NZ_CP023018.1"/>
</dbReference>
<sequence length="526" mass="56745">MRISPILMPVFRHRFAAIAEEMGVSLNRTAYSPNIKERRDFSCAVFDRQGEMVAQAAHIPVHLGSMPLSVQAAIAKLRFEPGDMVMLNNPFEGGTHLPDITLVAPVFAEGDRPDFYVANRAHHSDVGGMTAGSMPLSCSLHQEGIIIPPVKIIKKGQMDADLMRFLLANVRTPKEREGDFTAQIMANHTGISRLEELLAKYGSAQVATYAEALNQHSERIMRACICALPNGETEFEDQLDDDGITHDPIRIHLRLRIDDDEVLLDFSQSSDQVKGSMNAVRAITLSASLYVFRSLVDDDIATNAGCQRPLHVITRPGSVLDAQYPAAVAGGNVETSQRIVDVILGALAQLSPERVPAAAQGSMNNVSIGGVDPRNREAFTYYETLAGGHGAHAQGPGESAMHSHMTNTLNTPVEAMEYSYPLRITEYALRRASGGQGAQVGGDGLIREIEMLSETEVTLLTDRRKTMPYGLLGGAAGQAGLNIRIAADGSTTALPGKIQVQLQAGERLRIETPGGGGYGQKPSETD</sequence>
<dbReference type="GO" id="GO:0017168">
    <property type="term" value="F:5-oxoprolinase (ATP-hydrolyzing) activity"/>
    <property type="evidence" value="ECO:0007669"/>
    <property type="project" value="TreeGrafter"/>
</dbReference>
<dbReference type="InterPro" id="IPR045079">
    <property type="entry name" value="Oxoprolinase-like"/>
</dbReference>
<proteinExistence type="predicted"/>
<dbReference type="Proteomes" id="UP000223759">
    <property type="component" value="Unassembled WGS sequence"/>
</dbReference>
<gene>
    <name evidence="2" type="ORF">SAMN05216526_1336</name>
</gene>
<protein>
    <submittedName>
        <fullName evidence="2">N-methylhydantoinase B</fullName>
    </submittedName>
</protein>
<evidence type="ECO:0000313" key="2">
    <source>
        <dbReference type="EMBL" id="SIT70531.1"/>
    </source>
</evidence>
<dbReference type="Pfam" id="PF02538">
    <property type="entry name" value="Hydantoinase_B"/>
    <property type="match status" value="1"/>
</dbReference>
<name>A0A1R3VZJ7_9GAMM</name>
<dbReference type="EMBL" id="FTPK01000002">
    <property type="protein sequence ID" value="SIT70531.1"/>
    <property type="molecule type" value="Genomic_DNA"/>
</dbReference>
<organism evidence="2 3">
    <name type="scientific">Ectothiorhodosinus mongolicus</name>
    <dbReference type="NCBI Taxonomy" id="233100"/>
    <lineage>
        <taxon>Bacteria</taxon>
        <taxon>Pseudomonadati</taxon>
        <taxon>Pseudomonadota</taxon>
        <taxon>Gammaproteobacteria</taxon>
        <taxon>Chromatiales</taxon>
        <taxon>Ectothiorhodospiraceae</taxon>
        <taxon>Ectothiorhodosinus</taxon>
    </lineage>
</organism>
<dbReference type="OrthoDB" id="9768323at2"/>
<dbReference type="InterPro" id="IPR003692">
    <property type="entry name" value="Hydantoinase_B"/>
</dbReference>
<dbReference type="PANTHER" id="PTHR11365">
    <property type="entry name" value="5-OXOPROLINASE RELATED"/>
    <property type="match status" value="1"/>
</dbReference>
<feature type="domain" description="Hydantoinase B/oxoprolinase" evidence="1">
    <location>
        <begin position="5"/>
        <end position="520"/>
    </location>
</feature>
<dbReference type="STRING" id="233100.SAMN05216526_1336"/>
<dbReference type="PANTHER" id="PTHR11365:SF23">
    <property type="entry name" value="HYPOTHETICAL 5-OXOPROLINASE (EUROFUNG)-RELATED"/>
    <property type="match status" value="1"/>
</dbReference>
<dbReference type="AlphaFoldDB" id="A0A1R3VZJ7"/>
<dbReference type="GO" id="GO:0006749">
    <property type="term" value="P:glutathione metabolic process"/>
    <property type="evidence" value="ECO:0007669"/>
    <property type="project" value="TreeGrafter"/>
</dbReference>
<keyword evidence="3" id="KW-1185">Reference proteome</keyword>
<dbReference type="GO" id="GO:0005829">
    <property type="term" value="C:cytosol"/>
    <property type="evidence" value="ECO:0007669"/>
    <property type="project" value="TreeGrafter"/>
</dbReference>
<accession>A0A1R3VZJ7</accession>